<evidence type="ECO:0000313" key="5">
    <source>
        <dbReference type="EMBL" id="WVZ55946.1"/>
    </source>
</evidence>
<dbReference type="InterPro" id="IPR005516">
    <property type="entry name" value="Remorin_C"/>
</dbReference>
<feature type="compositionally biased region" description="Polar residues" evidence="3">
    <location>
        <begin position="198"/>
        <end position="219"/>
    </location>
</feature>
<organism evidence="5 6">
    <name type="scientific">Paspalum notatum var. saurae</name>
    <dbReference type="NCBI Taxonomy" id="547442"/>
    <lineage>
        <taxon>Eukaryota</taxon>
        <taxon>Viridiplantae</taxon>
        <taxon>Streptophyta</taxon>
        <taxon>Embryophyta</taxon>
        <taxon>Tracheophyta</taxon>
        <taxon>Spermatophyta</taxon>
        <taxon>Magnoliopsida</taxon>
        <taxon>Liliopsida</taxon>
        <taxon>Poales</taxon>
        <taxon>Poaceae</taxon>
        <taxon>PACMAD clade</taxon>
        <taxon>Panicoideae</taxon>
        <taxon>Andropogonodae</taxon>
        <taxon>Paspaleae</taxon>
        <taxon>Paspalinae</taxon>
        <taxon>Paspalum</taxon>
    </lineage>
</organism>
<evidence type="ECO:0000259" key="4">
    <source>
        <dbReference type="Pfam" id="PF03763"/>
    </source>
</evidence>
<evidence type="ECO:0000313" key="6">
    <source>
        <dbReference type="Proteomes" id="UP001341281"/>
    </source>
</evidence>
<proteinExistence type="inferred from homology"/>
<feature type="compositionally biased region" description="Low complexity" evidence="3">
    <location>
        <begin position="255"/>
        <end position="267"/>
    </location>
</feature>
<feature type="coiled-coil region" evidence="2">
    <location>
        <begin position="278"/>
        <end position="330"/>
    </location>
</feature>
<dbReference type="EMBL" id="CP144746">
    <property type="protein sequence ID" value="WVZ55946.1"/>
    <property type="molecule type" value="Genomic_DNA"/>
</dbReference>
<dbReference type="Pfam" id="PF03763">
    <property type="entry name" value="Remorin_C"/>
    <property type="match status" value="1"/>
</dbReference>
<sequence length="384" mass="42007">MGAKRSHFQSSSLPPRHSFLFTASVCKQAVFNTRLSLSAEAAAYTLGQPLGFSTNTLRTAMDGDLKKLRVRFSGVGKTGRSGRQQERTAIGRVEMNSSGEYDAAFAATIAAAAFAIAAREEKLATQKKSVPIEAVPPTPSPVKKAESMKKPAGGSKISRWFSGKEPVEDDDDGPVNVSVRRPLKPAPGKPDDIPPDQNVASKMIGTSLSVKKGPGSSNKTADRKGSKKFEQEHAIQKPPSAVRPATSYHSRRNGEAAAGVTAIGATGSKADEWEKAKLARVKEEYEKMMDTIAEWENEKKVKARRQKEQKERLRAELLDLQTQLDRKRAKALDEYNQEMTRIGKVAGGARSMAEERKHNDEMKIREKAHKIRSTGKLPTTCACF</sequence>
<feature type="region of interest" description="Disordered" evidence="3">
    <location>
        <begin position="128"/>
        <end position="267"/>
    </location>
</feature>
<keyword evidence="2" id="KW-0175">Coiled coil</keyword>
<accession>A0AAQ3PTG0</accession>
<comment type="similarity">
    <text evidence="1">Belongs to the remorin family.</text>
</comment>
<evidence type="ECO:0000256" key="1">
    <source>
        <dbReference type="ARBA" id="ARBA00005711"/>
    </source>
</evidence>
<keyword evidence="6" id="KW-1185">Reference proteome</keyword>
<evidence type="ECO:0000256" key="2">
    <source>
        <dbReference type="SAM" id="Coils"/>
    </source>
</evidence>
<dbReference type="PANTHER" id="PTHR31471:SF51">
    <property type="entry name" value="REMORIN FAMILY PROTEIN"/>
    <property type="match status" value="1"/>
</dbReference>
<protein>
    <recommendedName>
        <fullName evidence="4">Remorin C-terminal domain-containing protein</fullName>
    </recommendedName>
</protein>
<feature type="domain" description="Remorin C-terminal" evidence="4">
    <location>
        <begin position="268"/>
        <end position="379"/>
    </location>
</feature>
<evidence type="ECO:0000256" key="3">
    <source>
        <dbReference type="SAM" id="MobiDB-lite"/>
    </source>
</evidence>
<name>A0AAQ3PTG0_PASNO</name>
<reference evidence="5 6" key="1">
    <citation type="submission" date="2024-02" db="EMBL/GenBank/DDBJ databases">
        <title>High-quality chromosome-scale genome assembly of Pensacola bahiagrass (Paspalum notatum Flugge var. saurae).</title>
        <authorList>
            <person name="Vega J.M."/>
            <person name="Podio M."/>
            <person name="Orjuela J."/>
            <person name="Siena L.A."/>
            <person name="Pessino S.C."/>
            <person name="Combes M.C."/>
            <person name="Mariac C."/>
            <person name="Albertini E."/>
            <person name="Pupilli F."/>
            <person name="Ortiz J.P.A."/>
            <person name="Leblanc O."/>
        </authorList>
    </citation>
    <scope>NUCLEOTIDE SEQUENCE [LARGE SCALE GENOMIC DNA]</scope>
    <source>
        <strain evidence="5">R1</strain>
        <tissue evidence="5">Leaf</tissue>
    </source>
</reference>
<dbReference type="AlphaFoldDB" id="A0AAQ3PTG0"/>
<feature type="compositionally biased region" description="Basic and acidic residues" evidence="3">
    <location>
        <begin position="220"/>
        <end position="235"/>
    </location>
</feature>
<dbReference type="PANTHER" id="PTHR31471">
    <property type="entry name" value="OS02G0116800 PROTEIN"/>
    <property type="match status" value="1"/>
</dbReference>
<gene>
    <name evidence="5" type="ORF">U9M48_006543</name>
</gene>
<dbReference type="Proteomes" id="UP001341281">
    <property type="component" value="Chromosome 02"/>
</dbReference>